<gene>
    <name evidence="1" type="ORF">G2W53_040967</name>
</gene>
<name>A0A834SEE4_9FABA</name>
<dbReference type="EMBL" id="JAAIUW010000013">
    <property type="protein sequence ID" value="KAF7801856.1"/>
    <property type="molecule type" value="Genomic_DNA"/>
</dbReference>
<dbReference type="Proteomes" id="UP000634136">
    <property type="component" value="Unassembled WGS sequence"/>
</dbReference>
<protein>
    <submittedName>
        <fullName evidence="1">Uncharacterized protein</fullName>
    </submittedName>
</protein>
<comment type="caution">
    <text evidence="1">The sequence shown here is derived from an EMBL/GenBank/DDBJ whole genome shotgun (WGS) entry which is preliminary data.</text>
</comment>
<evidence type="ECO:0000313" key="2">
    <source>
        <dbReference type="Proteomes" id="UP000634136"/>
    </source>
</evidence>
<keyword evidence="2" id="KW-1185">Reference proteome</keyword>
<proteinExistence type="predicted"/>
<dbReference type="AlphaFoldDB" id="A0A834SEE4"/>
<reference evidence="1" key="1">
    <citation type="submission" date="2020-09" db="EMBL/GenBank/DDBJ databases">
        <title>Genome-Enabled Discovery of Anthraquinone Biosynthesis in Senna tora.</title>
        <authorList>
            <person name="Kang S.-H."/>
            <person name="Pandey R.P."/>
            <person name="Lee C.-M."/>
            <person name="Sim J.-S."/>
            <person name="Jeong J.-T."/>
            <person name="Choi B.-S."/>
            <person name="Jung M."/>
            <person name="Ginzburg D."/>
            <person name="Zhao K."/>
            <person name="Won S.Y."/>
            <person name="Oh T.-J."/>
            <person name="Yu Y."/>
            <person name="Kim N.-H."/>
            <person name="Lee O.R."/>
            <person name="Lee T.-H."/>
            <person name="Bashyal P."/>
            <person name="Kim T.-S."/>
            <person name="Lee W.-H."/>
            <person name="Kawkins C."/>
            <person name="Kim C.-K."/>
            <person name="Kim J.S."/>
            <person name="Ahn B.O."/>
            <person name="Rhee S.Y."/>
            <person name="Sohng J.K."/>
        </authorList>
    </citation>
    <scope>NUCLEOTIDE SEQUENCE</scope>
    <source>
        <tissue evidence="1">Leaf</tissue>
    </source>
</reference>
<sequence length="185" mass="20665">MPCIRTPKLSEEFLNLKSFWREFCWSSIVMFDRGMDVVRDVAEKQYEEKLFNKLRTSMISGIEFGLDLGGTKGRARTPFGACPAPSGASRKMKAGKFVHHLRKEVVEGGASGDDSDHQKGEGRPLTKIPFVSVGPVGIPTGEGGGIFNFNFLMLLQEVIPQLLKKNDDLWGWIKILELELAAKRH</sequence>
<organism evidence="1 2">
    <name type="scientific">Senna tora</name>
    <dbReference type="NCBI Taxonomy" id="362788"/>
    <lineage>
        <taxon>Eukaryota</taxon>
        <taxon>Viridiplantae</taxon>
        <taxon>Streptophyta</taxon>
        <taxon>Embryophyta</taxon>
        <taxon>Tracheophyta</taxon>
        <taxon>Spermatophyta</taxon>
        <taxon>Magnoliopsida</taxon>
        <taxon>eudicotyledons</taxon>
        <taxon>Gunneridae</taxon>
        <taxon>Pentapetalae</taxon>
        <taxon>rosids</taxon>
        <taxon>fabids</taxon>
        <taxon>Fabales</taxon>
        <taxon>Fabaceae</taxon>
        <taxon>Caesalpinioideae</taxon>
        <taxon>Cassia clade</taxon>
        <taxon>Senna</taxon>
    </lineage>
</organism>
<accession>A0A834SEE4</accession>
<evidence type="ECO:0000313" key="1">
    <source>
        <dbReference type="EMBL" id="KAF7801856.1"/>
    </source>
</evidence>